<keyword evidence="4" id="KW-1185">Reference proteome</keyword>
<feature type="compositionally biased region" description="Basic and acidic residues" evidence="1">
    <location>
        <begin position="80"/>
        <end position="97"/>
    </location>
</feature>
<dbReference type="Proteomes" id="UP000305836">
    <property type="component" value="Unassembled WGS sequence"/>
</dbReference>
<evidence type="ECO:0000313" key="3">
    <source>
        <dbReference type="EMBL" id="TKK83252.1"/>
    </source>
</evidence>
<dbReference type="EMBL" id="SZPZ01000002">
    <property type="protein sequence ID" value="TKK79182.1"/>
    <property type="molecule type" value="Genomic_DNA"/>
</dbReference>
<evidence type="ECO:0000313" key="2">
    <source>
        <dbReference type="EMBL" id="TKK79182.1"/>
    </source>
</evidence>
<dbReference type="AlphaFoldDB" id="A0A4U3M4W5"/>
<reference evidence="3 4" key="1">
    <citation type="submission" date="2019-04" db="EMBL/GenBank/DDBJ databases">
        <title>Kribbella sp. NEAU-THZ 27 nov., a novel actinomycete isolated from soil.</title>
        <authorList>
            <person name="Duan L."/>
        </authorList>
    </citation>
    <scope>NUCLEOTIDE SEQUENCE [LARGE SCALE GENOMIC DNA]</scope>
    <source>
        <strain evidence="3">NEAU-THZ 27</strain>
        <strain evidence="4">NEAU-THZ27</strain>
    </source>
</reference>
<proteinExistence type="predicted"/>
<comment type="caution">
    <text evidence="3">The sequence shown here is derived from an EMBL/GenBank/DDBJ whole genome shotgun (WGS) entry which is preliminary data.</text>
</comment>
<name>A0A4U3M4W5_9ACTN</name>
<gene>
    <name evidence="3" type="ORF">FDA38_11135</name>
    <name evidence="2" type="ORF">FDA38_12180</name>
</gene>
<dbReference type="EMBL" id="SZPZ01000001">
    <property type="protein sequence ID" value="TKK83252.1"/>
    <property type="molecule type" value="Genomic_DNA"/>
</dbReference>
<accession>A0A4U3M4W5</accession>
<dbReference type="RefSeq" id="WP_137253937.1">
    <property type="nucleotide sequence ID" value="NZ_JBHSPQ010000001.1"/>
</dbReference>
<protein>
    <submittedName>
        <fullName evidence="3">Uncharacterized protein</fullName>
    </submittedName>
</protein>
<feature type="region of interest" description="Disordered" evidence="1">
    <location>
        <begin position="72"/>
        <end position="97"/>
    </location>
</feature>
<evidence type="ECO:0000313" key="4">
    <source>
        <dbReference type="Proteomes" id="UP000305836"/>
    </source>
</evidence>
<evidence type="ECO:0000256" key="1">
    <source>
        <dbReference type="SAM" id="MobiDB-lite"/>
    </source>
</evidence>
<organism evidence="3 4">
    <name type="scientific">Kribbella jiaozuonensis</name>
    <dbReference type="NCBI Taxonomy" id="2575441"/>
    <lineage>
        <taxon>Bacteria</taxon>
        <taxon>Bacillati</taxon>
        <taxon>Actinomycetota</taxon>
        <taxon>Actinomycetes</taxon>
        <taxon>Propionibacteriales</taxon>
        <taxon>Kribbellaceae</taxon>
        <taxon>Kribbella</taxon>
    </lineage>
</organism>
<sequence length="97" mass="10253">MSTSVTLLLLSLMPFALLVVVFGTIVVVALCQAKPEDVPAVFRESGAVFKRLADRLPRTEVLRGPLRGDVIGMQNDGVDDDHGGPDGHPGDVAAKES</sequence>